<evidence type="ECO:0000313" key="12">
    <source>
        <dbReference type="EMBL" id="OGY55711.1"/>
    </source>
</evidence>
<dbReference type="Pfam" id="PF13750">
    <property type="entry name" value="Big_3_3"/>
    <property type="match status" value="2"/>
</dbReference>
<evidence type="ECO:0000256" key="3">
    <source>
        <dbReference type="ARBA" id="ARBA00022801"/>
    </source>
</evidence>
<reference evidence="12 13" key="1">
    <citation type="journal article" date="2016" name="Nat. Commun.">
        <title>Thousands of microbial genomes shed light on interconnected biogeochemical processes in an aquifer system.</title>
        <authorList>
            <person name="Anantharaman K."/>
            <person name="Brown C.T."/>
            <person name="Hug L.A."/>
            <person name="Sharon I."/>
            <person name="Castelle C.J."/>
            <person name="Probst A.J."/>
            <person name="Thomas B.C."/>
            <person name="Singh A."/>
            <person name="Wilkins M.J."/>
            <person name="Karaoz U."/>
            <person name="Brodie E.L."/>
            <person name="Williams K.H."/>
            <person name="Hubbard S.S."/>
            <person name="Banfield J.F."/>
        </authorList>
    </citation>
    <scope>NUCLEOTIDE SEQUENCE [LARGE SCALE GENOMIC DNA]</scope>
</reference>
<evidence type="ECO:0000256" key="8">
    <source>
        <dbReference type="SAM" id="Phobius"/>
    </source>
</evidence>
<feature type="domain" description="Peptidase S8/S53" evidence="10">
    <location>
        <begin position="243"/>
        <end position="473"/>
    </location>
</feature>
<feature type="active site" description="Charge relay system" evidence="5">
    <location>
        <position position="456"/>
    </location>
</feature>
<keyword evidence="8" id="KW-0472">Membrane</keyword>
<evidence type="ECO:0000256" key="7">
    <source>
        <dbReference type="SAM" id="MobiDB-lite"/>
    </source>
</evidence>
<dbReference type="GO" id="GO:0006508">
    <property type="term" value="P:proteolysis"/>
    <property type="evidence" value="ECO:0007669"/>
    <property type="project" value="UniProtKB-KW"/>
</dbReference>
<feature type="compositionally biased region" description="Gly residues" evidence="7">
    <location>
        <begin position="1120"/>
        <end position="1134"/>
    </location>
</feature>
<dbReference type="GO" id="GO:0003993">
    <property type="term" value="F:acid phosphatase activity"/>
    <property type="evidence" value="ECO:0007669"/>
    <property type="project" value="InterPro"/>
</dbReference>
<dbReference type="PANTHER" id="PTHR43806">
    <property type="entry name" value="PEPTIDASE S8"/>
    <property type="match status" value="1"/>
</dbReference>
<evidence type="ECO:0000256" key="1">
    <source>
        <dbReference type="ARBA" id="ARBA00011073"/>
    </source>
</evidence>
<dbReference type="PROSITE" id="PS00138">
    <property type="entry name" value="SUBTILASE_SER"/>
    <property type="match status" value="1"/>
</dbReference>
<dbReference type="Pfam" id="PF17957">
    <property type="entry name" value="Big_7"/>
    <property type="match status" value="1"/>
</dbReference>
<evidence type="ECO:0000256" key="9">
    <source>
        <dbReference type="SAM" id="SignalP"/>
    </source>
</evidence>
<dbReference type="Proteomes" id="UP000178122">
    <property type="component" value="Unassembled WGS sequence"/>
</dbReference>
<name>A0A1G1YTM8_9BACT</name>
<keyword evidence="9" id="KW-0732">Signal</keyword>
<dbReference type="InterPro" id="IPR022038">
    <property type="entry name" value="Ig-like_bact"/>
</dbReference>
<feature type="active site" description="Charge relay system" evidence="5">
    <location>
        <position position="248"/>
    </location>
</feature>
<dbReference type="InterPro" id="IPR050131">
    <property type="entry name" value="Peptidase_S8_subtilisin-like"/>
</dbReference>
<feature type="domain" description="Ig-like" evidence="11">
    <location>
        <begin position="775"/>
        <end position="843"/>
    </location>
</feature>
<evidence type="ECO:0000259" key="11">
    <source>
        <dbReference type="Pfam" id="PF13750"/>
    </source>
</evidence>
<dbReference type="Gene3D" id="2.60.40.10">
    <property type="entry name" value="Immunoglobulins"/>
    <property type="match status" value="3"/>
</dbReference>
<dbReference type="PROSITE" id="PS00136">
    <property type="entry name" value="SUBTILASE_ASP"/>
    <property type="match status" value="1"/>
</dbReference>
<gene>
    <name evidence="12" type="ORF">A2912_01205</name>
</gene>
<dbReference type="EMBL" id="MHIN01000006">
    <property type="protein sequence ID" value="OGY55711.1"/>
    <property type="molecule type" value="Genomic_DNA"/>
</dbReference>
<evidence type="ECO:0000256" key="4">
    <source>
        <dbReference type="ARBA" id="ARBA00022825"/>
    </source>
</evidence>
<keyword evidence="8" id="KW-0812">Transmembrane</keyword>
<dbReference type="InterPro" id="IPR008963">
    <property type="entry name" value="Purple_acid_Pase-like_N"/>
</dbReference>
<sequence length="1294" mass="134918">MKRRGFILILLLFVFCVSVVSVSLVADSTAADDVRVDENIEEMLDEQESVAVIVVLKRGGVTAQETGIAAVEENAENVLAERGDGFEEAEERQKVRARVVERQVLEGMKVRDAERGRDADREAAEAERVRLTGVRLTDDAGIIGEDVVTGEDGSTEEDAVITGEDTGEQYDFALEREFSFFAGFSGNITKAGLAKLRENPNVEGIYVDEIRHIFLTDSVPQINANDVWNFSVGGYNITGVSETVCVIDTGINYSHAGLGGGLGIRVIDGYDFVNSDTDPQDDHGHGTHVAGIIGSNDSTYKGVAPGVKFVALKACNSGGSCSDSNVLSSISWCIDNSTLYNISVISISLGGGQYTGYCDNEVNSQYHTLISSAVGKNISVVVATGNTGSTYTNKTGGIATPACIENATRVTAVDKSDGMASYAFRHFNFTDFIAAPGSSIVSLSYTGGTTSSSGTSMATPHVSGAVALTRQYHRVAYGGGVPSVSYIMNKIRTVGVQISDLASGSTLIIPRVDVLALMQPFINYTSTSVANGSTVLANNVLINISSDVNLSVGLLEWHYNNGTVQNLSMSAFNGTSYYLTIGNLADGNDFYQVYGNDTVNTFGKTSIRNITIDATVPAVTVVNPANGSNFSSGTQAFNATVLERSIDSVLFSFDNVTGSGIAFNVSASNNSGNWNANVDLLRLQEGRHVMNVLANDTAGNYNRTSIVQFVVDRTAPLVVFVTPSADRNFSVSMSNQTFNVSIRDNLLSMGAVLFSFDNSSGAGFNISALNSSGYWSMSYNVSTLAEGNHIVTVLANDSVGNYNRSVNVSFAVDFTPPAVTLNSLNNGQNFTILSSNQTFNATIRDSVTGLYTLHDVLFSFDNATGVGFNISAFNSSGYWIVSYNVSTLGNGNHTVTVLANDSAGNSNFTQSFVFTVDLETPVVVLNSPTNRTNSSVATVMFNCNSIDNTSLSSVALYGNWSSGWHANVTNTTVDGKSNVTLFTLTLLDGTYVWNCLATDGSGNSGFGAGNYTITVDTIYPLLTSISSGSPTSSAATITWTTSEAANASVDYGTTLALGTRGSVLSKATSQSVSLSSLSASTTYYYNVTSCDYAGNCNRTDGGSFATAAAGSSSSSSSSSSGGGGGSSSGGGGGSSKKAEVSAVSSVPVASVTPTAAVAASVPAESAGGGAVTDVAGAGVSDSSGGGVQTTQSVGGLGEGQVDSVGEVGAGKGISSQEVSGWRSALAGFAFYEKGREILLNKKVLIGMGVFLVMLIVLSVWVYFGRRGGIGKSGMSKSGSVNITSVKKQDYGFGK</sequence>
<dbReference type="SUPFAM" id="SSF52743">
    <property type="entry name" value="Subtilisin-like"/>
    <property type="match status" value="1"/>
</dbReference>
<proteinExistence type="inferred from homology"/>
<dbReference type="InterPro" id="IPR013783">
    <property type="entry name" value="Ig-like_fold"/>
</dbReference>
<feature type="signal peptide" evidence="9">
    <location>
        <begin position="1"/>
        <end position="26"/>
    </location>
</feature>
<dbReference type="PANTHER" id="PTHR43806:SF11">
    <property type="entry name" value="CEREVISIN-RELATED"/>
    <property type="match status" value="1"/>
</dbReference>
<comment type="similarity">
    <text evidence="1 5 6">Belongs to the peptidase S8 family.</text>
</comment>
<feature type="region of interest" description="Disordered" evidence="7">
    <location>
        <begin position="1107"/>
        <end position="1138"/>
    </location>
</feature>
<dbReference type="PRINTS" id="PR00723">
    <property type="entry name" value="SUBTILISIN"/>
</dbReference>
<dbReference type="GO" id="GO:0004252">
    <property type="term" value="F:serine-type endopeptidase activity"/>
    <property type="evidence" value="ECO:0007669"/>
    <property type="project" value="UniProtKB-UniRule"/>
</dbReference>
<dbReference type="InterPro" id="IPR023827">
    <property type="entry name" value="Peptidase_S8_Asp-AS"/>
</dbReference>
<keyword evidence="3 5" id="KW-0378">Hydrolase</keyword>
<dbReference type="GO" id="GO:0046872">
    <property type="term" value="F:metal ion binding"/>
    <property type="evidence" value="ECO:0007669"/>
    <property type="project" value="InterPro"/>
</dbReference>
<evidence type="ECO:0000259" key="10">
    <source>
        <dbReference type="Pfam" id="PF00082"/>
    </source>
</evidence>
<dbReference type="Gene3D" id="3.40.50.200">
    <property type="entry name" value="Peptidase S8/S53 domain"/>
    <property type="match status" value="1"/>
</dbReference>
<dbReference type="InterPro" id="IPR015500">
    <property type="entry name" value="Peptidase_S8_subtilisin-rel"/>
</dbReference>
<dbReference type="Pfam" id="PF00082">
    <property type="entry name" value="Peptidase_S8"/>
    <property type="match status" value="1"/>
</dbReference>
<evidence type="ECO:0000256" key="5">
    <source>
        <dbReference type="PROSITE-ProRule" id="PRU01240"/>
    </source>
</evidence>
<feature type="domain" description="Ig-like" evidence="11">
    <location>
        <begin position="879"/>
        <end position="958"/>
    </location>
</feature>
<dbReference type="PROSITE" id="PS00137">
    <property type="entry name" value="SUBTILASE_HIS"/>
    <property type="match status" value="1"/>
</dbReference>
<dbReference type="InterPro" id="IPR000209">
    <property type="entry name" value="Peptidase_S8/S53_dom"/>
</dbReference>
<feature type="compositionally biased region" description="Low complexity" evidence="7">
    <location>
        <begin position="1110"/>
        <end position="1119"/>
    </location>
</feature>
<organism evidence="12 13">
    <name type="scientific">Candidatus Buchananbacteria bacterium RIFCSPLOWO2_01_FULL_40_23b</name>
    <dbReference type="NCBI Taxonomy" id="1797544"/>
    <lineage>
        <taxon>Bacteria</taxon>
        <taxon>Candidatus Buchananiibacteriota</taxon>
    </lineage>
</organism>
<feature type="active site" description="Charge relay system" evidence="5">
    <location>
        <position position="285"/>
    </location>
</feature>
<dbReference type="InterPro" id="IPR036852">
    <property type="entry name" value="Peptidase_S8/S53_dom_sf"/>
</dbReference>
<keyword evidence="4 5" id="KW-0720">Serine protease</keyword>
<feature type="transmembrane region" description="Helical" evidence="8">
    <location>
        <begin position="1243"/>
        <end position="1263"/>
    </location>
</feature>
<protein>
    <recommendedName>
        <fullName evidence="14">Fibronectin type-III domain-containing protein</fullName>
    </recommendedName>
</protein>
<feature type="chain" id="PRO_5009581644" description="Fibronectin type-III domain-containing protein" evidence="9">
    <location>
        <begin position="27"/>
        <end position="1294"/>
    </location>
</feature>
<evidence type="ECO:0000313" key="13">
    <source>
        <dbReference type="Proteomes" id="UP000178122"/>
    </source>
</evidence>
<keyword evidence="2 5" id="KW-0645">Protease</keyword>
<evidence type="ECO:0008006" key="14">
    <source>
        <dbReference type="Google" id="ProtNLM"/>
    </source>
</evidence>
<accession>A0A1G1YTM8</accession>
<dbReference type="InterPro" id="IPR023828">
    <property type="entry name" value="Peptidase_S8_Ser-AS"/>
</dbReference>
<dbReference type="SUPFAM" id="SSF49363">
    <property type="entry name" value="Purple acid phosphatase, N-terminal domain"/>
    <property type="match status" value="1"/>
</dbReference>
<dbReference type="InterPro" id="IPR022398">
    <property type="entry name" value="Peptidase_S8_His-AS"/>
</dbReference>
<dbReference type="PROSITE" id="PS51892">
    <property type="entry name" value="SUBTILASE"/>
    <property type="match status" value="1"/>
</dbReference>
<evidence type="ECO:0000256" key="2">
    <source>
        <dbReference type="ARBA" id="ARBA00022670"/>
    </source>
</evidence>
<keyword evidence="8" id="KW-1133">Transmembrane helix</keyword>
<evidence type="ECO:0000256" key="6">
    <source>
        <dbReference type="RuleBase" id="RU003355"/>
    </source>
</evidence>
<comment type="caution">
    <text evidence="12">The sequence shown here is derived from an EMBL/GenBank/DDBJ whole genome shotgun (WGS) entry which is preliminary data.</text>
</comment>